<dbReference type="InterPro" id="IPR000821">
    <property type="entry name" value="Ala_racemase"/>
</dbReference>
<comment type="caution">
    <text evidence="9">The sequence shown here is derived from an EMBL/GenBank/DDBJ whole genome shotgun (WGS) entry which is preliminary data.</text>
</comment>
<dbReference type="GO" id="GO:0030170">
    <property type="term" value="F:pyridoxal phosphate binding"/>
    <property type="evidence" value="ECO:0007669"/>
    <property type="project" value="UniProtKB-UniRule"/>
</dbReference>
<evidence type="ECO:0000256" key="1">
    <source>
        <dbReference type="ARBA" id="ARBA00000316"/>
    </source>
</evidence>
<dbReference type="EMBL" id="QGTT01000019">
    <property type="protein sequence ID" value="PWW09317.1"/>
    <property type="molecule type" value="Genomic_DNA"/>
</dbReference>
<dbReference type="InterPro" id="IPR009006">
    <property type="entry name" value="Ala_racemase/Decarboxylase_C"/>
</dbReference>
<dbReference type="OrthoDB" id="9813814at2"/>
<accession>A0A317Q562</accession>
<dbReference type="SUPFAM" id="SSF51419">
    <property type="entry name" value="PLP-binding barrel"/>
    <property type="match status" value="1"/>
</dbReference>
<dbReference type="HAMAP" id="MF_01201">
    <property type="entry name" value="Ala_racemase"/>
    <property type="match status" value="1"/>
</dbReference>
<dbReference type="GO" id="GO:0030632">
    <property type="term" value="P:D-alanine biosynthetic process"/>
    <property type="evidence" value="ECO:0007669"/>
    <property type="project" value="UniProtKB-UniRule"/>
</dbReference>
<feature type="binding site" evidence="5 7">
    <location>
        <position position="312"/>
    </location>
    <ligand>
        <name>substrate</name>
    </ligand>
</feature>
<name>A0A317Q562_9GAMM</name>
<dbReference type="AlphaFoldDB" id="A0A317Q562"/>
<evidence type="ECO:0000256" key="2">
    <source>
        <dbReference type="ARBA" id="ARBA00001933"/>
    </source>
</evidence>
<feature type="active site" description="Proton acceptor; specific for L-alanine" evidence="5">
    <location>
        <position position="264"/>
    </location>
</feature>
<dbReference type="InterPro" id="IPR001608">
    <property type="entry name" value="Ala_racemase_N"/>
</dbReference>
<feature type="modified residue" description="N6-(pyridoxal phosphate)lysine" evidence="5 6">
    <location>
        <position position="40"/>
    </location>
</feature>
<dbReference type="GO" id="GO:0008784">
    <property type="term" value="F:alanine racemase activity"/>
    <property type="evidence" value="ECO:0007669"/>
    <property type="project" value="UniProtKB-UniRule"/>
</dbReference>
<dbReference type="Pfam" id="PF00842">
    <property type="entry name" value="Ala_racemase_C"/>
    <property type="match status" value="1"/>
</dbReference>
<proteinExistence type="inferred from homology"/>
<comment type="cofactor">
    <cofactor evidence="2 5 6">
        <name>pyridoxal 5'-phosphate</name>
        <dbReference type="ChEBI" id="CHEBI:597326"/>
    </cofactor>
</comment>
<feature type="domain" description="Alanine racemase C-terminal" evidence="8">
    <location>
        <begin position="243"/>
        <end position="367"/>
    </location>
</feature>
<keyword evidence="3 5" id="KW-0663">Pyridoxal phosphate</keyword>
<dbReference type="CDD" id="cd06827">
    <property type="entry name" value="PLPDE_III_AR_proteobact"/>
    <property type="match status" value="1"/>
</dbReference>
<evidence type="ECO:0000256" key="7">
    <source>
        <dbReference type="PIRSR" id="PIRSR600821-52"/>
    </source>
</evidence>
<dbReference type="SUPFAM" id="SSF50621">
    <property type="entry name" value="Alanine racemase C-terminal domain-like"/>
    <property type="match status" value="1"/>
</dbReference>
<dbReference type="NCBIfam" id="TIGR00492">
    <property type="entry name" value="alr"/>
    <property type="match status" value="1"/>
</dbReference>
<dbReference type="PANTHER" id="PTHR30511:SF0">
    <property type="entry name" value="ALANINE RACEMASE, CATABOLIC-RELATED"/>
    <property type="match status" value="1"/>
</dbReference>
<comment type="similarity">
    <text evidence="5">Belongs to the alanine racemase family.</text>
</comment>
<evidence type="ECO:0000256" key="3">
    <source>
        <dbReference type="ARBA" id="ARBA00022898"/>
    </source>
</evidence>
<evidence type="ECO:0000256" key="5">
    <source>
        <dbReference type="HAMAP-Rule" id="MF_01201"/>
    </source>
</evidence>
<dbReference type="Gene3D" id="2.40.37.10">
    <property type="entry name" value="Lyase, Ornithine Decarboxylase, Chain A, domain 1"/>
    <property type="match status" value="1"/>
</dbReference>
<comment type="catalytic activity">
    <reaction evidence="1 5">
        <text>L-alanine = D-alanine</text>
        <dbReference type="Rhea" id="RHEA:20249"/>
        <dbReference type="ChEBI" id="CHEBI:57416"/>
        <dbReference type="ChEBI" id="CHEBI:57972"/>
        <dbReference type="EC" id="5.1.1.1"/>
    </reaction>
</comment>
<dbReference type="InterPro" id="IPR011079">
    <property type="entry name" value="Ala_racemase_C"/>
</dbReference>
<feature type="binding site" evidence="5 7">
    <location>
        <position position="136"/>
    </location>
    <ligand>
        <name>substrate</name>
    </ligand>
</feature>
<keyword evidence="4 5" id="KW-0413">Isomerase</keyword>
<dbReference type="PROSITE" id="PS00395">
    <property type="entry name" value="ALANINE_RACEMASE"/>
    <property type="match status" value="1"/>
</dbReference>
<evidence type="ECO:0000256" key="4">
    <source>
        <dbReference type="ARBA" id="ARBA00023235"/>
    </source>
</evidence>
<dbReference type="EC" id="5.1.1.1" evidence="5"/>
<dbReference type="UniPathway" id="UPA00042">
    <property type="reaction ID" value="UER00497"/>
</dbReference>
<evidence type="ECO:0000313" key="10">
    <source>
        <dbReference type="Proteomes" id="UP000246964"/>
    </source>
</evidence>
<dbReference type="Gene3D" id="3.20.20.10">
    <property type="entry name" value="Alanine racemase"/>
    <property type="match status" value="1"/>
</dbReference>
<evidence type="ECO:0000256" key="6">
    <source>
        <dbReference type="PIRSR" id="PIRSR600821-50"/>
    </source>
</evidence>
<dbReference type="Pfam" id="PF01168">
    <property type="entry name" value="Ala_racemase_N"/>
    <property type="match status" value="1"/>
</dbReference>
<comment type="pathway">
    <text evidence="5">Amino-acid biosynthesis; D-alanine biosynthesis; D-alanine from L-alanine: step 1/1.</text>
</comment>
<dbReference type="SMART" id="SM01005">
    <property type="entry name" value="Ala_racemase_C"/>
    <property type="match status" value="1"/>
</dbReference>
<dbReference type="PRINTS" id="PR00992">
    <property type="entry name" value="ALARACEMASE"/>
</dbReference>
<feature type="active site" description="Proton acceptor; specific for D-alanine" evidence="5">
    <location>
        <position position="40"/>
    </location>
</feature>
<protein>
    <recommendedName>
        <fullName evidence="5">Alanine racemase</fullName>
        <ecNumber evidence="5">5.1.1.1</ecNumber>
    </recommendedName>
</protein>
<dbReference type="PANTHER" id="PTHR30511">
    <property type="entry name" value="ALANINE RACEMASE"/>
    <property type="match status" value="1"/>
</dbReference>
<dbReference type="RefSeq" id="WP_110076724.1">
    <property type="nucleotide sequence ID" value="NZ_QGTT01000019.1"/>
</dbReference>
<dbReference type="Proteomes" id="UP000246964">
    <property type="component" value="Unassembled WGS sequence"/>
</dbReference>
<keyword evidence="10" id="KW-1185">Reference proteome</keyword>
<reference evidence="9 10" key="1">
    <citation type="submission" date="2018-05" db="EMBL/GenBank/DDBJ databases">
        <title>Freshwater and sediment microbial communities from various areas in North America, analyzing microbe dynamics in response to fracking.</title>
        <authorList>
            <person name="Lamendella R."/>
        </authorList>
    </citation>
    <scope>NUCLEOTIDE SEQUENCE [LARGE SCALE GENOMIC DNA]</scope>
    <source>
        <strain evidence="9 10">125B1</strain>
    </source>
</reference>
<evidence type="ECO:0000259" key="8">
    <source>
        <dbReference type="SMART" id="SM01005"/>
    </source>
</evidence>
<gene>
    <name evidence="9" type="ORF">DET45_11911</name>
</gene>
<sequence>MTHGLHFRSTRAEISRQALTHNVQLIKEKLGNNYLIGVVKADAYGHGMISTAQAIAAHVDAYAVAYIDEALALREAGLTQPIVLLEGCFSAAELPICAHYNLLPVIHQQHQLDAVLTARLARPVGVWLKADTGLHRLGWRPEQLPAVYRQLDQSAQVASITLMSHLAIGDTRHQFTQQQLEAFADLCAQTKPSAQMSVINSPALLSAAKDISNGYAHWVRSGIAMYGVAPILEGVELPPLQPVMRLLAPIIALRDIPQGDTVGYGGTWRATRPSKIATVAIGYADGYPRSAANGTPVWLHGKQVPLAGTVSMDMITLDVTDLEQVAIGDEVELWGPNLSVNIVAEHANTISYDLFTGVSQRVPRLEV</sequence>
<organism evidence="9 10">
    <name type="scientific">Pseudidiomarina maritima</name>
    <dbReference type="NCBI Taxonomy" id="519453"/>
    <lineage>
        <taxon>Bacteria</taxon>
        <taxon>Pseudomonadati</taxon>
        <taxon>Pseudomonadota</taxon>
        <taxon>Gammaproteobacteria</taxon>
        <taxon>Alteromonadales</taxon>
        <taxon>Idiomarinaceae</taxon>
        <taxon>Pseudidiomarina</taxon>
    </lineage>
</organism>
<dbReference type="InterPro" id="IPR029066">
    <property type="entry name" value="PLP-binding_barrel"/>
</dbReference>
<comment type="function">
    <text evidence="5">Catalyzes the interconversion of L-alanine and D-alanine. May also act on other amino acids.</text>
</comment>
<dbReference type="InterPro" id="IPR020622">
    <property type="entry name" value="Ala_racemase_pyridoxalP-BS"/>
</dbReference>
<dbReference type="GO" id="GO:0005829">
    <property type="term" value="C:cytosol"/>
    <property type="evidence" value="ECO:0007669"/>
    <property type="project" value="TreeGrafter"/>
</dbReference>
<evidence type="ECO:0000313" key="9">
    <source>
        <dbReference type="EMBL" id="PWW09317.1"/>
    </source>
</evidence>
<dbReference type="FunFam" id="3.20.20.10:FF:000002">
    <property type="entry name" value="Alanine racemase"/>
    <property type="match status" value="1"/>
</dbReference>